<comment type="subcellular location">
    <subcellularLocation>
        <location evidence="1 10">Cytoplasm</location>
    </subcellularLocation>
</comment>
<dbReference type="InterPro" id="IPR045864">
    <property type="entry name" value="aa-tRNA-synth_II/BPL/LPL"/>
</dbReference>
<dbReference type="InterPro" id="IPR004154">
    <property type="entry name" value="Anticodon-bd"/>
</dbReference>
<dbReference type="Gene3D" id="3.40.50.800">
    <property type="entry name" value="Anticodon-binding domain"/>
    <property type="match status" value="1"/>
</dbReference>
<dbReference type="NCBIfam" id="TIGR00409">
    <property type="entry name" value="proS_fam_II"/>
    <property type="match status" value="1"/>
</dbReference>
<dbReference type="PANTHER" id="PTHR42753">
    <property type="entry name" value="MITOCHONDRIAL RIBOSOME PROTEIN L39/PROLYL-TRNA LIGASE FAMILY MEMBER"/>
    <property type="match status" value="1"/>
</dbReference>
<keyword evidence="6 10" id="KW-0067">ATP-binding</keyword>
<dbReference type="PIRSF" id="PIRSF001535">
    <property type="entry name" value="ProRS_1"/>
    <property type="match status" value="1"/>
</dbReference>
<dbReference type="Gene3D" id="3.30.930.10">
    <property type="entry name" value="Bira Bifunctional Protein, Domain 2"/>
    <property type="match status" value="2"/>
</dbReference>
<evidence type="ECO:0000256" key="5">
    <source>
        <dbReference type="ARBA" id="ARBA00022741"/>
    </source>
</evidence>
<dbReference type="CDD" id="cd00779">
    <property type="entry name" value="ProRS_core_prok"/>
    <property type="match status" value="1"/>
</dbReference>
<dbReference type="InterPro" id="IPR006195">
    <property type="entry name" value="aa-tRNA-synth_II"/>
</dbReference>
<accession>A0ABR9NTH9</accession>
<dbReference type="InterPro" id="IPR033730">
    <property type="entry name" value="ProRS_core_prok"/>
</dbReference>
<dbReference type="PROSITE" id="PS50862">
    <property type="entry name" value="AA_TRNA_LIGASE_II"/>
    <property type="match status" value="1"/>
</dbReference>
<evidence type="ECO:0000256" key="11">
    <source>
        <dbReference type="SAM" id="MobiDB-lite"/>
    </source>
</evidence>
<dbReference type="Pfam" id="PF03129">
    <property type="entry name" value="HGTP_anticodon"/>
    <property type="match status" value="1"/>
</dbReference>
<dbReference type="SUPFAM" id="SSF55681">
    <property type="entry name" value="Class II aaRS and biotin synthetases"/>
    <property type="match status" value="1"/>
</dbReference>
<dbReference type="EC" id="6.1.1.15" evidence="10"/>
<comment type="domain">
    <text evidence="10">Consists of three domains: the N-terminal catalytic domain, the editing domain and the C-terminal anticodon-binding domain.</text>
</comment>
<evidence type="ECO:0000313" key="14">
    <source>
        <dbReference type="Proteomes" id="UP000618926"/>
    </source>
</evidence>
<keyword evidence="14" id="KW-1185">Reference proteome</keyword>
<dbReference type="GO" id="GO:0004827">
    <property type="term" value="F:proline-tRNA ligase activity"/>
    <property type="evidence" value="ECO:0007669"/>
    <property type="project" value="UniProtKB-EC"/>
</dbReference>
<dbReference type="Pfam" id="PF00587">
    <property type="entry name" value="tRNA-synt_2b"/>
    <property type="match status" value="1"/>
</dbReference>
<dbReference type="PANTHER" id="PTHR42753:SF2">
    <property type="entry name" value="PROLINE--TRNA LIGASE"/>
    <property type="match status" value="1"/>
</dbReference>
<organism evidence="13 14">
    <name type="scientific">Geobacter anodireducens</name>
    <dbReference type="NCBI Taxonomy" id="1340425"/>
    <lineage>
        <taxon>Bacteria</taxon>
        <taxon>Pseudomonadati</taxon>
        <taxon>Thermodesulfobacteriota</taxon>
        <taxon>Desulfuromonadia</taxon>
        <taxon>Geobacterales</taxon>
        <taxon>Geobacteraceae</taxon>
        <taxon>Geobacter</taxon>
    </lineage>
</organism>
<dbReference type="EMBL" id="JADBFD010000007">
    <property type="protein sequence ID" value="MBE2887570.1"/>
    <property type="molecule type" value="Genomic_DNA"/>
</dbReference>
<protein>
    <recommendedName>
        <fullName evidence="10">Proline--tRNA ligase</fullName>
        <ecNumber evidence="10">6.1.1.15</ecNumber>
    </recommendedName>
    <alternativeName>
        <fullName evidence="10">Prolyl-tRNA synthetase</fullName>
        <shortName evidence="10">ProRS</shortName>
    </alternativeName>
</protein>
<evidence type="ECO:0000259" key="12">
    <source>
        <dbReference type="PROSITE" id="PS50862"/>
    </source>
</evidence>
<keyword evidence="5 10" id="KW-0547">Nucleotide-binding</keyword>
<dbReference type="CDD" id="cd04334">
    <property type="entry name" value="ProRS-INS"/>
    <property type="match status" value="1"/>
</dbReference>
<comment type="subunit">
    <text evidence="2 10">Homodimer.</text>
</comment>
<dbReference type="NCBIfam" id="NF006625">
    <property type="entry name" value="PRK09194.1"/>
    <property type="match status" value="1"/>
</dbReference>
<keyword evidence="4 10" id="KW-0436">Ligase</keyword>
<proteinExistence type="inferred from homology"/>
<keyword evidence="8 10" id="KW-0030">Aminoacyl-tRNA synthetase</keyword>
<evidence type="ECO:0000256" key="1">
    <source>
        <dbReference type="ARBA" id="ARBA00004496"/>
    </source>
</evidence>
<dbReference type="Proteomes" id="UP000618926">
    <property type="component" value="Unassembled WGS sequence"/>
</dbReference>
<feature type="domain" description="Aminoacyl-transfer RNA synthetases class-II family profile" evidence="12">
    <location>
        <begin position="38"/>
        <end position="463"/>
    </location>
</feature>
<dbReference type="InterPro" id="IPR002314">
    <property type="entry name" value="aa-tRNA-synt_IIb"/>
</dbReference>
<evidence type="ECO:0000256" key="9">
    <source>
        <dbReference type="ARBA" id="ARBA00047671"/>
    </source>
</evidence>
<dbReference type="SUPFAM" id="SSF55826">
    <property type="entry name" value="YbaK/ProRS associated domain"/>
    <property type="match status" value="1"/>
</dbReference>
<dbReference type="InterPro" id="IPR050062">
    <property type="entry name" value="Pro-tRNA_synthetase"/>
</dbReference>
<comment type="catalytic activity">
    <reaction evidence="9 10">
        <text>tRNA(Pro) + L-proline + ATP = L-prolyl-tRNA(Pro) + AMP + diphosphate</text>
        <dbReference type="Rhea" id="RHEA:14305"/>
        <dbReference type="Rhea" id="RHEA-COMP:9700"/>
        <dbReference type="Rhea" id="RHEA-COMP:9702"/>
        <dbReference type="ChEBI" id="CHEBI:30616"/>
        <dbReference type="ChEBI" id="CHEBI:33019"/>
        <dbReference type="ChEBI" id="CHEBI:60039"/>
        <dbReference type="ChEBI" id="CHEBI:78442"/>
        <dbReference type="ChEBI" id="CHEBI:78532"/>
        <dbReference type="ChEBI" id="CHEBI:456215"/>
        <dbReference type="EC" id="6.1.1.15"/>
    </reaction>
</comment>
<reference evidence="13 14" key="1">
    <citation type="submission" date="2020-10" db="EMBL/GenBank/DDBJ databases">
        <title>Investigation of anaerobic biodegradation of phenanthrene by a sulfate-dependent Geobacter anodireducens strain PheS2.</title>
        <authorList>
            <person name="Zhang Z."/>
        </authorList>
    </citation>
    <scope>NUCLEOTIDE SEQUENCE [LARGE SCALE GENOMIC DNA]</scope>
    <source>
        <strain evidence="13 14">PheS2</strain>
    </source>
</reference>
<dbReference type="InterPro" id="IPR002316">
    <property type="entry name" value="Pro-tRNA-ligase_IIa"/>
</dbReference>
<name>A0ABR9NTH9_9BACT</name>
<dbReference type="InterPro" id="IPR004500">
    <property type="entry name" value="Pro-tRNA-synth_IIa_bac-type"/>
</dbReference>
<evidence type="ECO:0000256" key="6">
    <source>
        <dbReference type="ARBA" id="ARBA00022840"/>
    </source>
</evidence>
<dbReference type="HAMAP" id="MF_01569">
    <property type="entry name" value="Pro_tRNA_synth_type1"/>
    <property type="match status" value="1"/>
</dbReference>
<dbReference type="CDD" id="cd00861">
    <property type="entry name" value="ProRS_anticodon_short"/>
    <property type="match status" value="1"/>
</dbReference>
<dbReference type="SUPFAM" id="SSF52954">
    <property type="entry name" value="Class II aaRS ABD-related"/>
    <property type="match status" value="1"/>
</dbReference>
<dbReference type="InterPro" id="IPR044140">
    <property type="entry name" value="ProRS_anticodon_short"/>
</dbReference>
<evidence type="ECO:0000256" key="3">
    <source>
        <dbReference type="ARBA" id="ARBA00022490"/>
    </source>
</evidence>
<dbReference type="InterPro" id="IPR036621">
    <property type="entry name" value="Anticodon-bd_dom_sf"/>
</dbReference>
<dbReference type="Gene3D" id="3.90.960.10">
    <property type="entry name" value="YbaK/aminoacyl-tRNA synthetase-associated domain"/>
    <property type="match status" value="1"/>
</dbReference>
<keyword evidence="3 10" id="KW-0963">Cytoplasm</keyword>
<gene>
    <name evidence="10" type="primary">proS</name>
    <name evidence="13" type="ORF">IIE05_06265</name>
</gene>
<evidence type="ECO:0000256" key="8">
    <source>
        <dbReference type="ARBA" id="ARBA00023146"/>
    </source>
</evidence>
<comment type="caution">
    <text evidence="13">The sequence shown here is derived from an EMBL/GenBank/DDBJ whole genome shotgun (WGS) entry which is preliminary data.</text>
</comment>
<dbReference type="Pfam" id="PF04073">
    <property type="entry name" value="tRNA_edit"/>
    <property type="match status" value="1"/>
</dbReference>
<sequence>MRYTNCFIPTLKETPSDAEVVSHQLMLRAGMIRKLAAGIYNYLPLGLRSIRKVETIVREEMDRAGAIELLMPSVQPAELWQESTRWEQYGKELLRFKDRKDAEFCLGPTHEEVVTDIVRREVKSYRQMPFNLYQIQTKFRDEIRPRFGLMRGREFIMKDAYSFDVDSSASDLSYDKMYQAYRRIFQRCGLRFRAVEADTGSIGGSSSHEFMVLADSGEDAIVSCTQCEYAANVEKAEARPAPAEHAEPRPLEKVETPAKRSVEEVTAFLGIPSSALVKTLLVVADGTPVAALVRGDHDLNEIKLKHLLGCETLEMANEEMVTRVTGAPVGFAGPVGLNIKIVADLAVQGMKNFVTGANAGDLHLKNVTIGRDVTPTQYADIRNVVHGDPCPRCEAGHLELWRGIEVGHVFKLGTKYSEALRATYLDADGKEQTIFMGCYGIGISRTVAACIEQNHDADGIIFPIPIAPFHCIVSAVNTKDAEVMAACESLYRDLGAAGVEVLFDDRDERPGIKFKDADLIGIPLRLVVGSKNLADGKVELKTRRTGEVELLPLADAVEKIRSIVAEALGR</sequence>
<dbReference type="RefSeq" id="WP_066357536.1">
    <property type="nucleotide sequence ID" value="NZ_JADBFD010000007.1"/>
</dbReference>
<dbReference type="InterPro" id="IPR007214">
    <property type="entry name" value="YbaK/aa-tRNA-synth-assoc-dom"/>
</dbReference>
<feature type="region of interest" description="Disordered" evidence="11">
    <location>
        <begin position="238"/>
        <end position="257"/>
    </location>
</feature>
<evidence type="ECO:0000256" key="10">
    <source>
        <dbReference type="HAMAP-Rule" id="MF_01569"/>
    </source>
</evidence>
<dbReference type="InterPro" id="IPR023717">
    <property type="entry name" value="Pro-tRNA-Synthase_IIa_type1"/>
</dbReference>
<keyword evidence="7 10" id="KW-0648">Protein biosynthesis</keyword>
<evidence type="ECO:0000256" key="7">
    <source>
        <dbReference type="ARBA" id="ARBA00022917"/>
    </source>
</evidence>
<dbReference type="InterPro" id="IPR036754">
    <property type="entry name" value="YbaK/aa-tRNA-synt-asso_dom_sf"/>
</dbReference>
<dbReference type="PRINTS" id="PR01046">
    <property type="entry name" value="TRNASYNTHPRO"/>
</dbReference>
<comment type="function">
    <text evidence="10">Catalyzes the attachment of proline to tRNA(Pro) in a two-step reaction: proline is first activated by ATP to form Pro-AMP and then transferred to the acceptor end of tRNA(Pro). As ProRS can inadvertently accommodate and process non-cognate amino acids such as alanine and cysteine, to avoid such errors it has two additional distinct editing activities against alanine. One activity is designated as 'pretransfer' editing and involves the tRNA(Pro)-independent hydrolysis of activated Ala-AMP. The other activity is designated 'posttransfer' editing and involves deacylation of mischarged Ala-tRNA(Pro). The misacylated Cys-tRNA(Pro) is not edited by ProRS.</text>
</comment>
<comment type="similarity">
    <text evidence="10">Belongs to the class-II aminoacyl-tRNA synthetase family. ProS type 1 subfamily.</text>
</comment>
<evidence type="ECO:0000256" key="4">
    <source>
        <dbReference type="ARBA" id="ARBA00022598"/>
    </source>
</evidence>
<evidence type="ECO:0000256" key="2">
    <source>
        <dbReference type="ARBA" id="ARBA00011738"/>
    </source>
</evidence>
<evidence type="ECO:0000313" key="13">
    <source>
        <dbReference type="EMBL" id="MBE2887570.1"/>
    </source>
</evidence>